<dbReference type="AlphaFoldDB" id="A0A397VKR9"/>
<dbReference type="Proteomes" id="UP000266673">
    <property type="component" value="Unassembled WGS sequence"/>
</dbReference>
<dbReference type="EMBL" id="QKWP01000414">
    <property type="protein sequence ID" value="RIB20483.1"/>
    <property type="molecule type" value="Genomic_DNA"/>
</dbReference>
<protein>
    <submittedName>
        <fullName evidence="1">Uncharacterized protein</fullName>
    </submittedName>
</protein>
<keyword evidence="2" id="KW-1185">Reference proteome</keyword>
<comment type="caution">
    <text evidence="1">The sequence shown here is derived from an EMBL/GenBank/DDBJ whole genome shotgun (WGS) entry which is preliminary data.</text>
</comment>
<evidence type="ECO:0000313" key="1">
    <source>
        <dbReference type="EMBL" id="RIB20483.1"/>
    </source>
</evidence>
<proteinExistence type="predicted"/>
<gene>
    <name evidence="1" type="ORF">C2G38_2179177</name>
</gene>
<name>A0A397VKR9_9GLOM</name>
<sequence>MQSTQQVESTNELIKAEIGAKATLLNLGKAIQMKLEHAIKKYLTLESASVQNIQISQSILYYASLFENLHDLTSLPNAHEYVDGYLEDDIFKISHNAKFDIKFISKCWYTDPIQVSNYSVISGISAVEFDSNKEINQVISIHGPDTYRVSIHNNIMLKQEYAHGFGVAKSKLKFALESRFIENHTGVDTNTRMSVKVTQIENPKKLKHKGHLKLPKPIQQSDYNLNKNYK</sequence>
<organism evidence="1 2">
    <name type="scientific">Gigaspora rosea</name>
    <dbReference type="NCBI Taxonomy" id="44941"/>
    <lineage>
        <taxon>Eukaryota</taxon>
        <taxon>Fungi</taxon>
        <taxon>Fungi incertae sedis</taxon>
        <taxon>Mucoromycota</taxon>
        <taxon>Glomeromycotina</taxon>
        <taxon>Glomeromycetes</taxon>
        <taxon>Diversisporales</taxon>
        <taxon>Gigasporaceae</taxon>
        <taxon>Gigaspora</taxon>
    </lineage>
</organism>
<evidence type="ECO:0000313" key="2">
    <source>
        <dbReference type="Proteomes" id="UP000266673"/>
    </source>
</evidence>
<dbReference type="OrthoDB" id="2425974at2759"/>
<accession>A0A397VKR9</accession>
<reference evidence="1 2" key="1">
    <citation type="submission" date="2018-06" db="EMBL/GenBank/DDBJ databases">
        <title>Comparative genomics reveals the genomic features of Rhizophagus irregularis, R. cerebriforme, R. diaphanum and Gigaspora rosea, and their symbiotic lifestyle signature.</title>
        <authorList>
            <person name="Morin E."/>
            <person name="San Clemente H."/>
            <person name="Chen E.C.H."/>
            <person name="De La Providencia I."/>
            <person name="Hainaut M."/>
            <person name="Kuo A."/>
            <person name="Kohler A."/>
            <person name="Murat C."/>
            <person name="Tang N."/>
            <person name="Roy S."/>
            <person name="Loubradou J."/>
            <person name="Henrissat B."/>
            <person name="Grigoriev I.V."/>
            <person name="Corradi N."/>
            <person name="Roux C."/>
            <person name="Martin F.M."/>
        </authorList>
    </citation>
    <scope>NUCLEOTIDE SEQUENCE [LARGE SCALE GENOMIC DNA]</scope>
    <source>
        <strain evidence="1 2">DAOM 194757</strain>
    </source>
</reference>